<dbReference type="Proteomes" id="UP000664859">
    <property type="component" value="Unassembled WGS sequence"/>
</dbReference>
<sequence>MSYITFWMMMHMNGGDADPKIFEILKRIDESDRSTSGGAGDGSPGGLLGRLISTIQRPPPNAEEEEGRNYIKPLLVAMLKSVHLVPGTTSMIQFNDQLEGVSALVDIVPKSNRHVTTFNTFRAVLYSWYIMSAFNTPGDHHQENEIDEPSQTTVAFAIRGVIEAIATNTRLLLRLPVVKHGCHVALCMLKKWGETDQYNSLHKEFCKIYNYSTEEGKGNVLPEKCKCEICRRACRVFREVR</sequence>
<accession>A0A835ZCP4</accession>
<protein>
    <submittedName>
        <fullName evidence="2">Uncharacterized protein</fullName>
    </submittedName>
</protein>
<dbReference type="AlphaFoldDB" id="A0A835ZCP4"/>
<organism evidence="2 3">
    <name type="scientific">Tribonema minus</name>
    <dbReference type="NCBI Taxonomy" id="303371"/>
    <lineage>
        <taxon>Eukaryota</taxon>
        <taxon>Sar</taxon>
        <taxon>Stramenopiles</taxon>
        <taxon>Ochrophyta</taxon>
        <taxon>PX clade</taxon>
        <taxon>Xanthophyceae</taxon>
        <taxon>Tribonematales</taxon>
        <taxon>Tribonemataceae</taxon>
        <taxon>Tribonema</taxon>
    </lineage>
</organism>
<comment type="caution">
    <text evidence="2">The sequence shown here is derived from an EMBL/GenBank/DDBJ whole genome shotgun (WGS) entry which is preliminary data.</text>
</comment>
<feature type="compositionally biased region" description="Gly residues" evidence="1">
    <location>
        <begin position="37"/>
        <end position="48"/>
    </location>
</feature>
<gene>
    <name evidence="2" type="ORF">JKP88DRAFT_231333</name>
</gene>
<evidence type="ECO:0000313" key="3">
    <source>
        <dbReference type="Proteomes" id="UP000664859"/>
    </source>
</evidence>
<evidence type="ECO:0000256" key="1">
    <source>
        <dbReference type="SAM" id="MobiDB-lite"/>
    </source>
</evidence>
<reference evidence="2" key="1">
    <citation type="submission" date="2021-02" db="EMBL/GenBank/DDBJ databases">
        <title>First Annotated Genome of the Yellow-green Alga Tribonema minus.</title>
        <authorList>
            <person name="Mahan K.M."/>
        </authorList>
    </citation>
    <scope>NUCLEOTIDE SEQUENCE</scope>
    <source>
        <strain evidence="2">UTEX B ZZ1240</strain>
    </source>
</reference>
<name>A0A835ZCP4_9STRA</name>
<keyword evidence="3" id="KW-1185">Reference proteome</keyword>
<dbReference type="EMBL" id="JAFCMP010000021">
    <property type="protein sequence ID" value="KAG5191280.1"/>
    <property type="molecule type" value="Genomic_DNA"/>
</dbReference>
<evidence type="ECO:0000313" key="2">
    <source>
        <dbReference type="EMBL" id="KAG5191280.1"/>
    </source>
</evidence>
<feature type="region of interest" description="Disordered" evidence="1">
    <location>
        <begin position="32"/>
        <end position="51"/>
    </location>
</feature>
<proteinExistence type="predicted"/>